<dbReference type="KEGG" id="fsc:FSU_2420"/>
<evidence type="ECO:0000313" key="4">
    <source>
        <dbReference type="EMBL" id="ACX75502.1"/>
    </source>
</evidence>
<reference evidence="4 7" key="1">
    <citation type="submission" date="2009-10" db="EMBL/GenBank/DDBJ databases">
        <title>Complete sequence of Fibrobacter succinogenes subsp. succinogenes S85.</title>
        <authorList>
            <consortium name="US DOE Joint Genome Institute"/>
            <person name="Lucas S."/>
            <person name="Copeland A."/>
            <person name="Lapidus A."/>
            <person name="Glavina del Rio T."/>
            <person name="Tice H."/>
            <person name="Bruce D."/>
            <person name="Goodwin L."/>
            <person name="Pitluck S."/>
            <person name="Chertkov O."/>
            <person name="Detter J.C."/>
            <person name="Han C."/>
            <person name="Tapia R."/>
            <person name="Larimer F."/>
            <person name="Land M."/>
            <person name="Hauser L."/>
            <person name="Kyrpides N."/>
            <person name="Mikhailova N."/>
            <person name="Weimer P.J."/>
            <person name="Stevenson D.M."/>
            <person name="Boyum J."/>
            <person name="Brumm P.I."/>
            <person name="Mead D."/>
        </authorList>
    </citation>
    <scope>NUCLEOTIDE SEQUENCE [LARGE SCALE GENOMIC DNA]</scope>
    <source>
        <strain evidence="7">ATCC 19169 / S85</strain>
        <strain evidence="4">S85</strain>
    </source>
</reference>
<feature type="chain" id="PRO_5003001311" description="Fibrobacter succinogenes major paralogous domain-containing protein" evidence="2">
    <location>
        <begin position="26"/>
        <end position="1254"/>
    </location>
</feature>
<dbReference type="Proteomes" id="UP000000517">
    <property type="component" value="Chromosome"/>
</dbReference>
<feature type="region of interest" description="Disordered" evidence="1">
    <location>
        <begin position="32"/>
        <end position="54"/>
    </location>
</feature>
<dbReference type="InterPro" id="IPR011871">
    <property type="entry name" value="Fib_succ_major"/>
</dbReference>
<dbReference type="HOGENOM" id="CLU_265454_0_0_0"/>
<proteinExistence type="predicted"/>
<evidence type="ECO:0000256" key="2">
    <source>
        <dbReference type="SAM" id="SignalP"/>
    </source>
</evidence>
<dbReference type="AlphaFoldDB" id="C9RIN1"/>
<dbReference type="OrthoDB" id="9809928at2"/>
<evidence type="ECO:0000313" key="6">
    <source>
        <dbReference type="Proteomes" id="UP000000517"/>
    </source>
</evidence>
<feature type="domain" description="Fibrobacter succinogenes major paralogous" evidence="3">
    <location>
        <begin position="1067"/>
        <end position="1253"/>
    </location>
</feature>
<dbReference type="eggNOG" id="COG4704">
    <property type="taxonomic scope" value="Bacteria"/>
</dbReference>
<protein>
    <recommendedName>
        <fullName evidence="3">Fibrobacter succinogenes major paralogous domain-containing protein</fullName>
    </recommendedName>
</protein>
<evidence type="ECO:0000259" key="3">
    <source>
        <dbReference type="Pfam" id="PF09603"/>
    </source>
</evidence>
<evidence type="ECO:0000313" key="5">
    <source>
        <dbReference type="EMBL" id="ADL27175.1"/>
    </source>
</evidence>
<evidence type="ECO:0000256" key="1">
    <source>
        <dbReference type="SAM" id="MobiDB-lite"/>
    </source>
</evidence>
<reference evidence="5" key="3">
    <citation type="submission" date="2010-08" db="EMBL/GenBank/DDBJ databases">
        <authorList>
            <person name="Durkin A.S."/>
            <person name="Nelson K.E."/>
            <person name="Morrison M."/>
            <person name="Forsberg C.W."/>
            <person name="Wilson D.B."/>
            <person name="Russell J.B."/>
            <person name="Cann I.K.O."/>
            <person name="Mackie R.I."/>
            <person name="White B.A."/>
        </authorList>
    </citation>
    <scope>NUCLEOTIDE SEQUENCE</scope>
    <source>
        <strain evidence="5">S85</strain>
    </source>
</reference>
<dbReference type="NCBIfam" id="TIGR02145">
    <property type="entry name" value="Fib_succ_major"/>
    <property type="match status" value="2"/>
</dbReference>
<sequence>MHFSRFTFRKAFLSSCLVLPLYLGACGDDNSSSAEDPSIEDEEEDNLGGDEFRDSTITGSNYNSKTGTASIIKSEILDVKSGNSYKTIQFGPYTWMAENANYKVSKSSCYDGDYENCESNGRLYQSMNADQACPSGFKIPSEADYEYMLKFAKSVTDPAFGFDPQMSGSCETVNGELQCKGQGKESYLMTSDFDVFKVTSKGKAYFEEANFSAYYAVRCMKMSHFVETESQLPTCDSSTYKYLDDFFVASKGKNYYCNKKKWVKDDENSCLSSERGDKHYYKDTLFICRNNTWEYATMNDVDASCTKKNQWEVQKLNGQSYICDDSTWRKPTNIESSIGLCNNDSLKKMAVFENKKESIDYICDSIGWRKAVLTDSIGKCTATNQWKKVINNDSTYICDDSTWRKPTTTEAAIGLCTPDSIAKMGTVKTKYDSTQYFCDTTGWRKAVLRDSIGKCTKERQWEEKVNYGKKYICKDSVWNKASTREDSIGFCTPTRYGKIDSLKSGSSYSSYFCDSTGWRSTVMVDFVGNCEASKFYTTLEYKGTTYACRATKKWETLSTTEKNLGICSPKISGKIDTVKSSGYSYICDSISWRTTNIYDYYGNCDSTKLYTTKNFNGITYGCTSPTKWEKLTHPTSEFGFCTPKLKGVLKTDSTGRDYICDSTWRQATKSEVLGLCDDDRDGFEKVHNSVKYGCVNEEWRQFTTLEKTLGLCYKGTKDKIGQVNSVDYICSDTGWTKFTITQALGNCTISIDYETAEYANKMYVCKNLRWTLMDSVELALGVCKKDDYKTSYKYKDNYYYCSDHSWKIAPANIVLEKCTSSLLGQVEVYRDTSYYCSANQTWQIYTDVDKALGVCGPKKQEGLFKYNGKNYGCTYTGVGSNKRYHWREENEIDKALGFCHATGLTWKQYNGKDYACNTSYSGWISDTFKEMYGTCSKSFPEKLGMTVGYNNKLFYCDTMITYASSFSSWHIVEPIDSLGGVCRKALDGDTVTYKDSSYYCGTKNNYYRWLPATKVTQFLGKCGLANDGKVAVYNGLHMECYDENWRRAPVDYVTITDSRDGNSYKTIKIGNQEWMAENLKFEVAGSWCGDNDNGCATYGRLYSWDMAIGLPKNPHPDSIVIADTSSVQGICPKGWRLPTRRDWDSLLTQCNVEDLQKNATGYDETHTDVCGFSSIPTGYMNVFFRNGIDYTEERDKIKYSTNNTAYWTAIQEKYYSRDTTAVALIFNDKSDSYVPNNWRLYDKTDGLPIRCIKQ</sequence>
<gene>
    <name evidence="4" type="ordered locus">Fisuc_1912</name>
    <name evidence="5" type="ordered locus">FSU_2420</name>
</gene>
<reference evidence="6" key="2">
    <citation type="submission" date="2010-08" db="EMBL/GenBank/DDBJ databases">
        <title>Complete sequence of Fibrobacter succinogenes subsp. succinogenes S85.</title>
        <authorList>
            <person name="Durkin A.S."/>
            <person name="Nelson K.E."/>
            <person name="Morrison M."/>
            <person name="Forsberg C.W."/>
            <person name="Wilson D.B."/>
            <person name="Russell J.B."/>
            <person name="Cann I.K.O."/>
            <person name="Mackie R.I."/>
            <person name="White B.A."/>
        </authorList>
    </citation>
    <scope>NUCLEOTIDE SEQUENCE [LARGE SCALE GENOMIC DNA]</scope>
    <source>
        <strain evidence="6">ATCC 19169 / S85</strain>
    </source>
</reference>
<dbReference type="EMBL" id="CP001792">
    <property type="protein sequence ID" value="ACX75502.1"/>
    <property type="molecule type" value="Genomic_DNA"/>
</dbReference>
<dbReference type="EMBL" id="CP002158">
    <property type="protein sequence ID" value="ADL27175.1"/>
    <property type="molecule type" value="Genomic_DNA"/>
</dbReference>
<name>C9RIN1_FIBSS</name>
<organism evidence="5 6">
    <name type="scientific">Fibrobacter succinogenes (strain ATCC 19169 / S85)</name>
    <dbReference type="NCBI Taxonomy" id="59374"/>
    <lineage>
        <taxon>Bacteria</taxon>
        <taxon>Pseudomonadati</taxon>
        <taxon>Fibrobacterota</taxon>
        <taxon>Fibrobacteria</taxon>
        <taxon>Fibrobacterales</taxon>
        <taxon>Fibrobacteraceae</taxon>
        <taxon>Fibrobacter</taxon>
    </lineage>
</organism>
<feature type="signal peptide" evidence="2">
    <location>
        <begin position="1"/>
        <end position="25"/>
    </location>
</feature>
<keyword evidence="7" id="KW-1185">Reference proteome</keyword>
<dbReference type="Proteomes" id="UP000001497">
    <property type="component" value="Chromosome"/>
</dbReference>
<evidence type="ECO:0000313" key="7">
    <source>
        <dbReference type="Proteomes" id="UP000001497"/>
    </source>
</evidence>
<dbReference type="Pfam" id="PF09603">
    <property type="entry name" value="Fib_succ_major"/>
    <property type="match status" value="1"/>
</dbReference>
<dbReference type="KEGG" id="fsu:Fisuc_1912"/>
<keyword evidence="2" id="KW-0732">Signal</keyword>
<accession>C9RIN1</accession>
<feature type="compositionally biased region" description="Acidic residues" evidence="1">
    <location>
        <begin position="37"/>
        <end position="48"/>
    </location>
</feature>